<comment type="caution">
    <text evidence="2">The sequence shown here is derived from an EMBL/GenBank/DDBJ whole genome shotgun (WGS) entry which is preliminary data.</text>
</comment>
<evidence type="ECO:0000313" key="2">
    <source>
        <dbReference type="EMBL" id="KAF7373040.1"/>
    </source>
</evidence>
<evidence type="ECO:0000256" key="1">
    <source>
        <dbReference type="SAM" id="MobiDB-lite"/>
    </source>
</evidence>
<feature type="region of interest" description="Disordered" evidence="1">
    <location>
        <begin position="75"/>
        <end position="95"/>
    </location>
</feature>
<keyword evidence="3" id="KW-1185">Reference proteome</keyword>
<feature type="region of interest" description="Disordered" evidence="1">
    <location>
        <begin position="206"/>
        <end position="406"/>
    </location>
</feature>
<organism evidence="2 3">
    <name type="scientific">Mycena sanguinolenta</name>
    <dbReference type="NCBI Taxonomy" id="230812"/>
    <lineage>
        <taxon>Eukaryota</taxon>
        <taxon>Fungi</taxon>
        <taxon>Dikarya</taxon>
        <taxon>Basidiomycota</taxon>
        <taxon>Agaricomycotina</taxon>
        <taxon>Agaricomycetes</taxon>
        <taxon>Agaricomycetidae</taxon>
        <taxon>Agaricales</taxon>
        <taxon>Marasmiineae</taxon>
        <taxon>Mycenaceae</taxon>
        <taxon>Mycena</taxon>
    </lineage>
</organism>
<proteinExistence type="predicted"/>
<accession>A0A8H6ZC92</accession>
<name>A0A8H6ZC92_9AGAR</name>
<dbReference type="OrthoDB" id="3065063at2759"/>
<reference evidence="2" key="1">
    <citation type="submission" date="2020-05" db="EMBL/GenBank/DDBJ databases">
        <title>Mycena genomes resolve the evolution of fungal bioluminescence.</title>
        <authorList>
            <person name="Tsai I.J."/>
        </authorList>
    </citation>
    <scope>NUCLEOTIDE SEQUENCE</scope>
    <source>
        <strain evidence="2">160909Yilan</strain>
    </source>
</reference>
<gene>
    <name evidence="2" type="ORF">MSAN_00511500</name>
</gene>
<protein>
    <submittedName>
        <fullName evidence="2">Uncharacterized protein</fullName>
    </submittedName>
</protein>
<evidence type="ECO:0000313" key="3">
    <source>
        <dbReference type="Proteomes" id="UP000623467"/>
    </source>
</evidence>
<feature type="compositionally biased region" description="Low complexity" evidence="1">
    <location>
        <begin position="248"/>
        <end position="274"/>
    </location>
</feature>
<dbReference type="AlphaFoldDB" id="A0A8H6ZC92"/>
<dbReference type="Proteomes" id="UP000623467">
    <property type="component" value="Unassembled WGS sequence"/>
</dbReference>
<sequence>MSYQVPHSNLSFRDEYSFLWEPVPQQQQPVYPAPPFQPHYPHDFHFYAPPTLNVPPQQPHLLSLPSTPVPLSMVNGADSVPARKRAKEPSEPKYSARDLRDIVETALEVGLFTAKHGEKTKKLAEFGAAVRKLGIMGSDAVLKARLLDTLTYHEDPEQAPPAIVKAISGSSLEHMLGAPLDRLAAQRRDYADKTDAEKDKMLKQAAENKKGGEAIRNASLVASRRTAAKRKAEESDDDDDGAIEILDSPASAPATTPTVSTPPAAPVAIPVPSTLAAPLGELPPLRDDRTPPPPSQLLTHRDSDEDSEVECTGHVVPATPQTTVPAEPAPSTIPTPATVQKAKKAPKPLASIPRPPRKSAAKTSRDKEDDSDVENSPPPTARKTKRVRRNSSFDIESYLAEESKRRESFETKLLGHVENGNKQFDKLATQTATFQERFFRYP</sequence>
<dbReference type="EMBL" id="JACAZH010000003">
    <property type="protein sequence ID" value="KAF7373040.1"/>
    <property type="molecule type" value="Genomic_DNA"/>
</dbReference>